<protein>
    <submittedName>
        <fullName evidence="2">DUF6046 domain-containing protein</fullName>
    </submittedName>
</protein>
<reference evidence="3" key="1">
    <citation type="journal article" date="2019" name="Int. J. Syst. Evol. Microbiol.">
        <title>The Global Catalogue of Microorganisms (GCM) 10K type strain sequencing project: providing services to taxonomists for standard genome sequencing and annotation.</title>
        <authorList>
            <consortium name="The Broad Institute Genomics Platform"/>
            <consortium name="The Broad Institute Genome Sequencing Center for Infectious Disease"/>
            <person name="Wu L."/>
            <person name="Ma J."/>
        </authorList>
    </citation>
    <scope>NUCLEOTIDE SEQUENCE [LARGE SCALE GENOMIC DNA]</scope>
    <source>
        <strain evidence="3">YJ-61-S</strain>
    </source>
</reference>
<dbReference type="InterPro" id="IPR046109">
    <property type="entry name" value="DUF6046"/>
</dbReference>
<accession>A0ABV9I395</accession>
<organism evidence="2 3">
    <name type="scientific">Dokdonia ponticola</name>
    <dbReference type="NCBI Taxonomy" id="2041041"/>
    <lineage>
        <taxon>Bacteria</taxon>
        <taxon>Pseudomonadati</taxon>
        <taxon>Bacteroidota</taxon>
        <taxon>Flavobacteriia</taxon>
        <taxon>Flavobacteriales</taxon>
        <taxon>Flavobacteriaceae</taxon>
        <taxon>Dokdonia</taxon>
    </lineage>
</organism>
<gene>
    <name evidence="2" type="ORF">ACFO3O_19900</name>
</gene>
<comment type="caution">
    <text evidence="2">The sequence shown here is derived from an EMBL/GenBank/DDBJ whole genome shotgun (WGS) entry which is preliminary data.</text>
</comment>
<dbReference type="EMBL" id="JBHSFV010000016">
    <property type="protein sequence ID" value="MFC4636181.1"/>
    <property type="molecule type" value="Genomic_DNA"/>
</dbReference>
<dbReference type="Pfam" id="PF19512">
    <property type="entry name" value="DUF6046"/>
    <property type="match status" value="1"/>
</dbReference>
<evidence type="ECO:0000313" key="3">
    <source>
        <dbReference type="Proteomes" id="UP001596043"/>
    </source>
</evidence>
<sequence length="191" mass="21215">MGFTINIDDILDGRDSSFTQGSLENAINFNDSEGQDFIVDTGGEFNQRVFAPLIFEPLERPGISLPELRIDAVTVSLNRSKNISKQSIEGREFTVKEHITNGDFSISIEGLIASDKGDTNYPKDKLFLLKQFLNAPYTLSVTHAILNRFGVYELVIDSYSIPSIEGTKNIQKFSASATSDETVELIIRDNV</sequence>
<evidence type="ECO:0000259" key="1">
    <source>
        <dbReference type="Pfam" id="PF19512"/>
    </source>
</evidence>
<dbReference type="Proteomes" id="UP001596043">
    <property type="component" value="Unassembled WGS sequence"/>
</dbReference>
<keyword evidence="3" id="KW-1185">Reference proteome</keyword>
<feature type="domain" description="DUF6046" evidence="1">
    <location>
        <begin position="73"/>
        <end position="189"/>
    </location>
</feature>
<name>A0ABV9I395_9FLAO</name>
<evidence type="ECO:0000313" key="2">
    <source>
        <dbReference type="EMBL" id="MFC4636181.1"/>
    </source>
</evidence>
<proteinExistence type="predicted"/>
<dbReference type="RefSeq" id="WP_379982128.1">
    <property type="nucleotide sequence ID" value="NZ_JBHSFV010000016.1"/>
</dbReference>